<dbReference type="GO" id="GO:0003700">
    <property type="term" value="F:DNA-binding transcription factor activity"/>
    <property type="evidence" value="ECO:0007669"/>
    <property type="project" value="TreeGrafter"/>
</dbReference>
<dbReference type="SUPFAM" id="SSF47413">
    <property type="entry name" value="lambda repressor-like DNA-binding domains"/>
    <property type="match status" value="1"/>
</dbReference>
<evidence type="ECO:0000256" key="2">
    <source>
        <dbReference type="ARBA" id="ARBA00023015"/>
    </source>
</evidence>
<dbReference type="InterPro" id="IPR046335">
    <property type="entry name" value="LacI/GalR-like_sensor"/>
</dbReference>
<dbReference type="InterPro" id="IPR028082">
    <property type="entry name" value="Peripla_BP_I"/>
</dbReference>
<protein>
    <submittedName>
        <fullName evidence="7">DNA-binding transcriptional regulator, LacI/PurR family</fullName>
    </submittedName>
</protein>
<dbReference type="PROSITE" id="PS50932">
    <property type="entry name" value="HTH_LACI_2"/>
    <property type="match status" value="1"/>
</dbReference>
<reference evidence="7 8" key="1">
    <citation type="submission" date="2017-01" db="EMBL/GenBank/DDBJ databases">
        <authorList>
            <person name="Mah S.A."/>
            <person name="Swanson W.J."/>
            <person name="Moy G.W."/>
            <person name="Vacquier V.D."/>
        </authorList>
    </citation>
    <scope>NUCLEOTIDE SEQUENCE [LARGE SCALE GENOMIC DNA]</scope>
    <source>
        <strain evidence="7 8">DSM 29590</strain>
    </source>
</reference>
<name>A0A1N7HMX3_9RHOB</name>
<dbReference type="CDD" id="cd06278">
    <property type="entry name" value="PBP1_LacI-like"/>
    <property type="match status" value="1"/>
</dbReference>
<keyword evidence="8" id="KW-1185">Reference proteome</keyword>
<dbReference type="InterPro" id="IPR000843">
    <property type="entry name" value="HTH_LacI"/>
</dbReference>
<dbReference type="PANTHER" id="PTHR30146:SF95">
    <property type="entry name" value="RIBOSE OPERON REPRESSOR"/>
    <property type="match status" value="1"/>
</dbReference>
<dbReference type="SUPFAM" id="SSF53822">
    <property type="entry name" value="Periplasmic binding protein-like I"/>
    <property type="match status" value="1"/>
</dbReference>
<keyword evidence="3 7" id="KW-0238">DNA-binding</keyword>
<gene>
    <name evidence="7" type="ORF">SAMN05421666_3489</name>
</gene>
<keyword evidence="4" id="KW-0804">Transcription</keyword>
<keyword evidence="2" id="KW-0805">Transcription regulation</keyword>
<dbReference type="RefSeq" id="WP_244512631.1">
    <property type="nucleotide sequence ID" value="NZ_FOAC01000007.1"/>
</dbReference>
<feature type="region of interest" description="Disordered" evidence="5">
    <location>
        <begin position="1"/>
        <end position="20"/>
    </location>
</feature>
<dbReference type="Pfam" id="PF13377">
    <property type="entry name" value="Peripla_BP_3"/>
    <property type="match status" value="1"/>
</dbReference>
<dbReference type="Proteomes" id="UP000186019">
    <property type="component" value="Unassembled WGS sequence"/>
</dbReference>
<evidence type="ECO:0000256" key="3">
    <source>
        <dbReference type="ARBA" id="ARBA00023125"/>
    </source>
</evidence>
<evidence type="ECO:0000256" key="5">
    <source>
        <dbReference type="SAM" id="MobiDB-lite"/>
    </source>
</evidence>
<organism evidence="7 8">
    <name type="scientific">Roseovarius nanhaiticus</name>
    <dbReference type="NCBI Taxonomy" id="573024"/>
    <lineage>
        <taxon>Bacteria</taxon>
        <taxon>Pseudomonadati</taxon>
        <taxon>Pseudomonadota</taxon>
        <taxon>Alphaproteobacteria</taxon>
        <taxon>Rhodobacterales</taxon>
        <taxon>Roseobacteraceae</taxon>
        <taxon>Roseovarius</taxon>
    </lineage>
</organism>
<evidence type="ECO:0000256" key="4">
    <source>
        <dbReference type="ARBA" id="ARBA00023163"/>
    </source>
</evidence>
<dbReference type="CDD" id="cd01392">
    <property type="entry name" value="HTH_LacI"/>
    <property type="match status" value="1"/>
</dbReference>
<evidence type="ECO:0000259" key="6">
    <source>
        <dbReference type="PROSITE" id="PS50932"/>
    </source>
</evidence>
<dbReference type="PANTHER" id="PTHR30146">
    <property type="entry name" value="LACI-RELATED TRANSCRIPTIONAL REPRESSOR"/>
    <property type="match status" value="1"/>
</dbReference>
<dbReference type="Gene3D" id="3.40.50.2300">
    <property type="match status" value="2"/>
</dbReference>
<evidence type="ECO:0000313" key="7">
    <source>
        <dbReference type="EMBL" id="SIS26235.1"/>
    </source>
</evidence>
<keyword evidence="1" id="KW-0678">Repressor</keyword>
<proteinExistence type="predicted"/>
<sequence length="345" mass="37430">MIKTGSAPPRACPEKRDRSGLTKVTAKTIAYRTGYSVSAVSRAFRPGASIASDTRATILAVAKELGYSGPTARFSDGFAHPTVALVVGDILNPFYPATIEVMSQILFERGIRMIFHTIPEGKLVDDVLEQVLDYRVDGAIVASAVMSSRLGRACKAARMPVVHYNRIQADRHSNAVCCDNYAGARDVAALFINGGRQRVSFLGGRIDTSTHLERARGLSDALRDAAQDVFATEVGGFQYEAAFGAAERLFQIRPRIDALFCCNDLMALAALDAARRMGVGVPEDVAVVGFDDIPMASWESYRLTTVRQPVRRMLHQAVGMIFDPDSAHGGIRILPGEMRLRATHG</sequence>
<accession>A0A1N7HMX3</accession>
<evidence type="ECO:0000256" key="1">
    <source>
        <dbReference type="ARBA" id="ARBA00022491"/>
    </source>
</evidence>
<dbReference type="GO" id="GO:0000976">
    <property type="term" value="F:transcription cis-regulatory region binding"/>
    <property type="evidence" value="ECO:0007669"/>
    <property type="project" value="TreeGrafter"/>
</dbReference>
<dbReference type="EMBL" id="FTNV01000006">
    <property type="protein sequence ID" value="SIS26235.1"/>
    <property type="molecule type" value="Genomic_DNA"/>
</dbReference>
<dbReference type="SMART" id="SM00354">
    <property type="entry name" value="HTH_LACI"/>
    <property type="match status" value="1"/>
</dbReference>
<dbReference type="STRING" id="573024.SAMN05216208_3568"/>
<feature type="domain" description="HTH lacI-type" evidence="6">
    <location>
        <begin position="24"/>
        <end position="67"/>
    </location>
</feature>
<dbReference type="AlphaFoldDB" id="A0A1N7HMX3"/>
<dbReference type="InterPro" id="IPR010982">
    <property type="entry name" value="Lambda_DNA-bd_dom_sf"/>
</dbReference>
<dbReference type="Gene3D" id="1.10.260.40">
    <property type="entry name" value="lambda repressor-like DNA-binding domains"/>
    <property type="match status" value="1"/>
</dbReference>
<evidence type="ECO:0000313" key="8">
    <source>
        <dbReference type="Proteomes" id="UP000186019"/>
    </source>
</evidence>